<evidence type="ECO:0000256" key="2">
    <source>
        <dbReference type="PROSITE-ProRule" id="PRU00169"/>
    </source>
</evidence>
<dbReference type="CDD" id="cd17535">
    <property type="entry name" value="REC_NarL-like"/>
    <property type="match status" value="1"/>
</dbReference>
<keyword evidence="2" id="KW-0597">Phosphoprotein</keyword>
<evidence type="ECO:0000259" key="3">
    <source>
        <dbReference type="PROSITE" id="PS50110"/>
    </source>
</evidence>
<dbReference type="PANTHER" id="PTHR43214:SF43">
    <property type="entry name" value="TWO-COMPONENT RESPONSE REGULATOR"/>
    <property type="match status" value="1"/>
</dbReference>
<evidence type="ECO:0000313" key="4">
    <source>
        <dbReference type="EMBL" id="SDY33897.1"/>
    </source>
</evidence>
<dbReference type="AlphaFoldDB" id="A0A1H3J265"/>
<dbReference type="OrthoDB" id="3526503at2"/>
<dbReference type="GO" id="GO:0000160">
    <property type="term" value="P:phosphorelay signal transduction system"/>
    <property type="evidence" value="ECO:0007669"/>
    <property type="project" value="InterPro"/>
</dbReference>
<accession>A0A1H3J265</accession>
<proteinExistence type="predicted"/>
<dbReference type="InterPro" id="IPR039420">
    <property type="entry name" value="WalR-like"/>
</dbReference>
<dbReference type="RefSeq" id="WP_143047136.1">
    <property type="nucleotide sequence ID" value="NZ_FNON01000005.1"/>
</dbReference>
<evidence type="ECO:0000256" key="1">
    <source>
        <dbReference type="ARBA" id="ARBA00023125"/>
    </source>
</evidence>
<sequence length="146" mass="15290">MATPDDPAYAVRVLLVEDHDKVAEALGLAFEGFADVELIERANSLETGVAAAVRLGPDVVLLDRRLPDGDAIEAIGRFAPARVLVLTGDATSRMTARLLEAGGAGLLLKSGLLEDLIGAIKLVAAGEIVIDRELLPGRADRLGGQR</sequence>
<dbReference type="InterPro" id="IPR001789">
    <property type="entry name" value="Sig_transdc_resp-reg_receiver"/>
</dbReference>
<dbReference type="Proteomes" id="UP000199515">
    <property type="component" value="Unassembled WGS sequence"/>
</dbReference>
<dbReference type="STRING" id="589385.SAMN05421504_105214"/>
<name>A0A1H3J265_9PSEU</name>
<dbReference type="SUPFAM" id="SSF52172">
    <property type="entry name" value="CheY-like"/>
    <property type="match status" value="1"/>
</dbReference>
<dbReference type="PANTHER" id="PTHR43214">
    <property type="entry name" value="TWO-COMPONENT RESPONSE REGULATOR"/>
    <property type="match status" value="1"/>
</dbReference>
<dbReference type="PROSITE" id="PS50110">
    <property type="entry name" value="RESPONSE_REGULATORY"/>
    <property type="match status" value="1"/>
</dbReference>
<dbReference type="GO" id="GO:0003677">
    <property type="term" value="F:DNA binding"/>
    <property type="evidence" value="ECO:0007669"/>
    <property type="project" value="UniProtKB-KW"/>
</dbReference>
<dbReference type="Gene3D" id="3.40.50.2300">
    <property type="match status" value="1"/>
</dbReference>
<organism evidence="4 5">
    <name type="scientific">Amycolatopsis xylanica</name>
    <dbReference type="NCBI Taxonomy" id="589385"/>
    <lineage>
        <taxon>Bacteria</taxon>
        <taxon>Bacillati</taxon>
        <taxon>Actinomycetota</taxon>
        <taxon>Actinomycetes</taxon>
        <taxon>Pseudonocardiales</taxon>
        <taxon>Pseudonocardiaceae</taxon>
        <taxon>Amycolatopsis</taxon>
    </lineage>
</organism>
<reference evidence="4 5" key="1">
    <citation type="submission" date="2016-10" db="EMBL/GenBank/DDBJ databases">
        <authorList>
            <person name="de Groot N.N."/>
        </authorList>
    </citation>
    <scope>NUCLEOTIDE SEQUENCE [LARGE SCALE GENOMIC DNA]</scope>
    <source>
        <strain evidence="4 5">CPCC 202699</strain>
    </source>
</reference>
<feature type="modified residue" description="4-aspartylphosphate" evidence="2">
    <location>
        <position position="63"/>
    </location>
</feature>
<dbReference type="EMBL" id="FNON01000005">
    <property type="protein sequence ID" value="SDY33897.1"/>
    <property type="molecule type" value="Genomic_DNA"/>
</dbReference>
<dbReference type="Pfam" id="PF00072">
    <property type="entry name" value="Response_reg"/>
    <property type="match status" value="1"/>
</dbReference>
<dbReference type="InterPro" id="IPR011006">
    <property type="entry name" value="CheY-like_superfamily"/>
</dbReference>
<evidence type="ECO:0000313" key="5">
    <source>
        <dbReference type="Proteomes" id="UP000199515"/>
    </source>
</evidence>
<keyword evidence="1" id="KW-0238">DNA-binding</keyword>
<dbReference type="InterPro" id="IPR058245">
    <property type="entry name" value="NreC/VraR/RcsB-like_REC"/>
</dbReference>
<keyword evidence="5" id="KW-1185">Reference proteome</keyword>
<dbReference type="SMART" id="SM00448">
    <property type="entry name" value="REC"/>
    <property type="match status" value="1"/>
</dbReference>
<protein>
    <submittedName>
        <fullName evidence="4">Response regulator receiver domain-containing protein</fullName>
    </submittedName>
</protein>
<gene>
    <name evidence="4" type="ORF">SAMN05421504_105214</name>
</gene>
<feature type="domain" description="Response regulatory" evidence="3">
    <location>
        <begin position="12"/>
        <end position="124"/>
    </location>
</feature>